<dbReference type="InterPro" id="IPR018282">
    <property type="entry name" value="Ribosomal_eS6_CS"/>
</dbReference>
<feature type="region of interest" description="Disordered" evidence="5">
    <location>
        <begin position="115"/>
        <end position="142"/>
    </location>
</feature>
<dbReference type="GO" id="GO:0003735">
    <property type="term" value="F:structural constituent of ribosome"/>
    <property type="evidence" value="ECO:0007669"/>
    <property type="project" value="InterPro"/>
</dbReference>
<dbReference type="HAMAP" id="MF_00512">
    <property type="entry name" value="Ribosomal_eS6"/>
    <property type="match status" value="1"/>
</dbReference>
<evidence type="ECO:0000256" key="5">
    <source>
        <dbReference type="SAM" id="MobiDB-lite"/>
    </source>
</evidence>
<sequence>MNLVISDPKTRKAYSINMEKPVFIGKKIGDEVELSVVGLPGHKGVITGGSDKDGFPMKPTLIGTARKKIFMAGGVGYRPKERGMRKRKRIRGNTIAEDIHQVNIKVTQYGDKPLEELLKKEEASEKSEGGEEKKEEKQEESK</sequence>
<evidence type="ECO:0000256" key="2">
    <source>
        <dbReference type="ARBA" id="ARBA00022980"/>
    </source>
</evidence>
<protein>
    <recommendedName>
        <fullName evidence="4">Small ribosomal subunit protein eS6</fullName>
    </recommendedName>
</protein>
<accession>A0A497JK73</accession>
<reference evidence="6 7" key="1">
    <citation type="submission" date="2018-06" db="EMBL/GenBank/DDBJ databases">
        <title>Extensive metabolic versatility and redundancy in microbially diverse, dynamic hydrothermal sediments.</title>
        <authorList>
            <person name="Dombrowski N."/>
            <person name="Teske A."/>
            <person name="Baker B.J."/>
        </authorList>
    </citation>
    <scope>NUCLEOTIDE SEQUENCE [LARGE SCALE GENOMIC DNA]</scope>
    <source>
        <strain evidence="6">B9_G13</strain>
    </source>
</reference>
<proteinExistence type="inferred from homology"/>
<name>A0A497JK73_9ARCH</name>
<comment type="caution">
    <text evidence="6">The sequence shown here is derived from an EMBL/GenBank/DDBJ whole genome shotgun (WGS) entry which is preliminary data.</text>
</comment>
<keyword evidence="2 4" id="KW-0689">Ribosomal protein</keyword>
<dbReference type="Pfam" id="PF01092">
    <property type="entry name" value="Ribosomal_S6e"/>
    <property type="match status" value="1"/>
</dbReference>
<evidence type="ECO:0000313" key="6">
    <source>
        <dbReference type="EMBL" id="RLG70431.1"/>
    </source>
</evidence>
<evidence type="ECO:0000313" key="7">
    <source>
        <dbReference type="Proteomes" id="UP000277633"/>
    </source>
</evidence>
<dbReference type="InterPro" id="IPR001377">
    <property type="entry name" value="Ribosomal_eS6"/>
</dbReference>
<dbReference type="InterPro" id="IPR020924">
    <property type="entry name" value="Ribosomal_eS6_arc"/>
</dbReference>
<dbReference type="EMBL" id="QMWO01000003">
    <property type="protein sequence ID" value="RLG70431.1"/>
    <property type="molecule type" value="Genomic_DNA"/>
</dbReference>
<comment type="similarity">
    <text evidence="1 4">Belongs to the eukaryotic ribosomal protein eS6 family.</text>
</comment>
<dbReference type="GO" id="GO:0005840">
    <property type="term" value="C:ribosome"/>
    <property type="evidence" value="ECO:0007669"/>
    <property type="project" value="UniProtKB-KW"/>
</dbReference>
<dbReference type="GO" id="GO:1990904">
    <property type="term" value="C:ribonucleoprotein complex"/>
    <property type="evidence" value="ECO:0007669"/>
    <property type="project" value="UniProtKB-KW"/>
</dbReference>
<gene>
    <name evidence="4" type="primary">rps6e</name>
    <name evidence="6" type="ORF">DRO07_00175</name>
</gene>
<dbReference type="SMART" id="SM01405">
    <property type="entry name" value="Ribosomal_S6e"/>
    <property type="match status" value="1"/>
</dbReference>
<evidence type="ECO:0000256" key="3">
    <source>
        <dbReference type="ARBA" id="ARBA00023274"/>
    </source>
</evidence>
<dbReference type="GO" id="GO:0006412">
    <property type="term" value="P:translation"/>
    <property type="evidence" value="ECO:0007669"/>
    <property type="project" value="UniProtKB-UniRule"/>
</dbReference>
<evidence type="ECO:0000256" key="1">
    <source>
        <dbReference type="ARBA" id="ARBA00009312"/>
    </source>
</evidence>
<dbReference type="AlphaFoldDB" id="A0A497JK73"/>
<dbReference type="PANTHER" id="PTHR11502">
    <property type="entry name" value="40S RIBOSOMAL PROTEIN S6"/>
    <property type="match status" value="1"/>
</dbReference>
<keyword evidence="3 4" id="KW-0687">Ribonucleoprotein</keyword>
<dbReference type="PROSITE" id="PS00578">
    <property type="entry name" value="RIBOSOMAL_S6E"/>
    <property type="match status" value="1"/>
</dbReference>
<evidence type="ECO:0000256" key="4">
    <source>
        <dbReference type="HAMAP-Rule" id="MF_00512"/>
    </source>
</evidence>
<dbReference type="NCBIfam" id="NF003294">
    <property type="entry name" value="PRK04290.1-3"/>
    <property type="match status" value="1"/>
</dbReference>
<dbReference type="Proteomes" id="UP000277633">
    <property type="component" value="Unassembled WGS sequence"/>
</dbReference>
<organism evidence="6 7">
    <name type="scientific">Candidatus Iainarchaeum sp</name>
    <dbReference type="NCBI Taxonomy" id="3101447"/>
    <lineage>
        <taxon>Archaea</taxon>
        <taxon>Candidatus Iainarchaeota</taxon>
        <taxon>Candidatus Iainarchaeia</taxon>
        <taxon>Candidatus Iainarchaeales</taxon>
        <taxon>Candidatus Iainarchaeaceae</taxon>
        <taxon>Candidatus Iainarchaeum</taxon>
    </lineage>
</organism>